<reference evidence="2 3" key="1">
    <citation type="journal article" date="2018" name="New Phytol.">
        <title>Phylogenomics of Endogonaceae and evolution of mycorrhizas within Mucoromycota.</title>
        <authorList>
            <person name="Chang Y."/>
            <person name="Desiro A."/>
            <person name="Na H."/>
            <person name="Sandor L."/>
            <person name="Lipzen A."/>
            <person name="Clum A."/>
            <person name="Barry K."/>
            <person name="Grigoriev I.V."/>
            <person name="Martin F.M."/>
            <person name="Stajich J.E."/>
            <person name="Smith M.E."/>
            <person name="Bonito G."/>
            <person name="Spatafora J.W."/>
        </authorList>
    </citation>
    <scope>NUCLEOTIDE SEQUENCE [LARGE SCALE GENOMIC DNA]</scope>
    <source>
        <strain evidence="2 3">AD002</strain>
    </source>
</reference>
<accession>A0A433QCE4</accession>
<evidence type="ECO:0000313" key="3">
    <source>
        <dbReference type="Proteomes" id="UP000274822"/>
    </source>
</evidence>
<dbReference type="Proteomes" id="UP000274822">
    <property type="component" value="Unassembled WGS sequence"/>
</dbReference>
<evidence type="ECO:0000256" key="1">
    <source>
        <dbReference type="SAM" id="MobiDB-lite"/>
    </source>
</evidence>
<organism evidence="2 3">
    <name type="scientific">Jimgerdemannia flammicorona</name>
    <dbReference type="NCBI Taxonomy" id="994334"/>
    <lineage>
        <taxon>Eukaryota</taxon>
        <taxon>Fungi</taxon>
        <taxon>Fungi incertae sedis</taxon>
        <taxon>Mucoromycota</taxon>
        <taxon>Mucoromycotina</taxon>
        <taxon>Endogonomycetes</taxon>
        <taxon>Endogonales</taxon>
        <taxon>Endogonaceae</taxon>
        <taxon>Jimgerdemannia</taxon>
    </lineage>
</organism>
<comment type="caution">
    <text evidence="2">The sequence shown here is derived from an EMBL/GenBank/DDBJ whole genome shotgun (WGS) entry which is preliminary data.</text>
</comment>
<dbReference type="EMBL" id="RBNJ01008471">
    <property type="protein sequence ID" value="RUS27404.1"/>
    <property type="molecule type" value="Genomic_DNA"/>
</dbReference>
<sequence length="180" mass="19751">MSLFKSLQDEAPDLRAIALDRIIEVVKSYARDVYPPPHTPSKRSSVSTETTSPSTPNVYYHNGAAAAKTPVGVYKGIPIAIDGGFIITPINGEENGANGEDSGIGRSGAETMNDWNSITPTMLDPGIIAEIDNEQDEIYEQLQHYLLTILRLSVTCPFKDVRQAFMELLKKLQVGWNVNT</sequence>
<proteinExistence type="predicted"/>
<feature type="region of interest" description="Disordered" evidence="1">
    <location>
        <begin position="33"/>
        <end position="56"/>
    </location>
</feature>
<protein>
    <submittedName>
        <fullName evidence="2">Uncharacterized protein</fullName>
    </submittedName>
</protein>
<feature type="compositionally biased region" description="Low complexity" evidence="1">
    <location>
        <begin position="44"/>
        <end position="56"/>
    </location>
</feature>
<dbReference type="AlphaFoldDB" id="A0A433QCE4"/>
<gene>
    <name evidence="2" type="ORF">BC938DRAFT_483303</name>
</gene>
<name>A0A433QCE4_9FUNG</name>
<keyword evidence="3" id="KW-1185">Reference proteome</keyword>
<evidence type="ECO:0000313" key="2">
    <source>
        <dbReference type="EMBL" id="RUS27404.1"/>
    </source>
</evidence>